<feature type="transmembrane region" description="Helical" evidence="1">
    <location>
        <begin position="210"/>
        <end position="228"/>
    </location>
</feature>
<dbReference type="SUPFAM" id="SSF89550">
    <property type="entry name" value="PHP domain-like"/>
    <property type="match status" value="1"/>
</dbReference>
<keyword evidence="1" id="KW-1133">Transmembrane helix</keyword>
<reference evidence="2" key="1">
    <citation type="submission" date="2018-05" db="EMBL/GenBank/DDBJ databases">
        <authorList>
            <person name="Lanie J.A."/>
            <person name="Ng W.-L."/>
            <person name="Kazmierczak K.M."/>
            <person name="Andrzejewski T.M."/>
            <person name="Davidsen T.M."/>
            <person name="Wayne K.J."/>
            <person name="Tettelin H."/>
            <person name="Glass J.I."/>
            <person name="Rusch D."/>
            <person name="Podicherti R."/>
            <person name="Tsui H.-C.T."/>
            <person name="Winkler M.E."/>
        </authorList>
    </citation>
    <scope>NUCLEOTIDE SEQUENCE</scope>
</reference>
<dbReference type="Gene3D" id="3.20.20.140">
    <property type="entry name" value="Metal-dependent hydrolases"/>
    <property type="match status" value="1"/>
</dbReference>
<accession>A0A381V9M6</accession>
<gene>
    <name evidence="2" type="ORF">METZ01_LOCUS89708</name>
</gene>
<feature type="non-terminal residue" evidence="2">
    <location>
        <position position="1"/>
    </location>
</feature>
<feature type="transmembrane region" description="Helical" evidence="1">
    <location>
        <begin position="187"/>
        <end position="204"/>
    </location>
</feature>
<evidence type="ECO:0008006" key="3">
    <source>
        <dbReference type="Google" id="ProtNLM"/>
    </source>
</evidence>
<keyword evidence="1" id="KW-0472">Membrane</keyword>
<keyword evidence="1" id="KW-0812">Transmembrane</keyword>
<sequence length="379" mass="42693">VNYYLTREQCRFQVSLILTGAMVFLLASADTIFAGFIQLDGIADVKTRFSRGCSTLQEVAEEARSKGVDAVIFGDQARDAVEYGIVPLERIIRKRNESPSILTMGAPAYIAEINDNDKQFEETLLISGAEVAPFYYWTGNVFSGNLVANNPGKHLFVVGFDTPEVYEQLPILDSNFSKRYLTHSQQYFVGCVVFFLLFLVAFLKGYKKKLTRLIAGIMFLLALNNMPFRSSPFSQYKGDLGVQPYQELIDYVNSNGGLVFWNHMEAPNEIKQKGRVSYKTEPYPKDLMLTSGYTGFQSVADSPVMQIEPGKEWDNVLGEYIQGKRKKPVWGYGANNYLCEDGETKLGEIRTIFLVRQKSRNDVLDAMASGRMYAVRQTG</sequence>
<feature type="non-terminal residue" evidence="2">
    <location>
        <position position="379"/>
    </location>
</feature>
<protein>
    <recommendedName>
        <fullName evidence="3">CHASE2 domain-containing protein</fullName>
    </recommendedName>
</protein>
<organism evidence="2">
    <name type="scientific">marine metagenome</name>
    <dbReference type="NCBI Taxonomy" id="408172"/>
    <lineage>
        <taxon>unclassified sequences</taxon>
        <taxon>metagenomes</taxon>
        <taxon>ecological metagenomes</taxon>
    </lineage>
</organism>
<dbReference type="InterPro" id="IPR016195">
    <property type="entry name" value="Pol/histidinol_Pase-like"/>
</dbReference>
<evidence type="ECO:0000256" key="1">
    <source>
        <dbReference type="SAM" id="Phobius"/>
    </source>
</evidence>
<name>A0A381V9M6_9ZZZZ</name>
<dbReference type="AlphaFoldDB" id="A0A381V9M6"/>
<evidence type="ECO:0000313" key="2">
    <source>
        <dbReference type="EMBL" id="SVA36854.1"/>
    </source>
</evidence>
<feature type="transmembrane region" description="Helical" evidence="1">
    <location>
        <begin position="12"/>
        <end position="39"/>
    </location>
</feature>
<proteinExistence type="predicted"/>
<dbReference type="EMBL" id="UINC01008178">
    <property type="protein sequence ID" value="SVA36854.1"/>
    <property type="molecule type" value="Genomic_DNA"/>
</dbReference>